<keyword evidence="2" id="KW-1185">Reference proteome</keyword>
<evidence type="ECO:0000313" key="1">
    <source>
        <dbReference type="EMBL" id="MDQ8206723.1"/>
    </source>
</evidence>
<comment type="caution">
    <text evidence="1">The sequence shown here is derived from an EMBL/GenBank/DDBJ whole genome shotgun (WGS) entry which is preliminary data.</text>
</comment>
<proteinExistence type="predicted"/>
<reference evidence="1 2" key="1">
    <citation type="submission" date="2023-04" db="EMBL/GenBank/DDBJ databases">
        <title>A novel bacteria isolated from coastal sediment.</title>
        <authorList>
            <person name="Liu X.-J."/>
            <person name="Du Z.-J."/>
        </authorList>
    </citation>
    <scope>NUCLEOTIDE SEQUENCE [LARGE SCALE GENOMIC DNA]</scope>
    <source>
        <strain evidence="1 2">SDUM461003</strain>
    </source>
</reference>
<sequence>MKTFLIIFCTLYWVACSQEKSKTSHTENEVEHHPIFVSENRQIEAWIYEKGYDADKPWKSRYVTKLQGHGELTLSGFVGQPGTEYQVRIMSPGRARYSLYFKESETERSYSLWGLPQKEALPREIPMQDEKIAILEGRVNTKGEPDLVGPNTEYFRYAIAHGGIPQWIGVDYQGRQSEPGTNWIIGDKLYLDCFRRAKDIGIVKIPDASFHSKRIDDDMDWKNVSIELKAGDSYFFKTHFGKYMGVFRVVSVDYFTDEKIQIFRTHKRN</sequence>
<dbReference type="EMBL" id="JARXHW010000006">
    <property type="protein sequence ID" value="MDQ8206723.1"/>
    <property type="molecule type" value="Genomic_DNA"/>
</dbReference>
<protein>
    <recommendedName>
        <fullName evidence="3">Lipoprotein</fullName>
    </recommendedName>
</protein>
<name>A0ABU1ARD4_9BACT</name>
<accession>A0ABU1ARD4</accession>
<evidence type="ECO:0008006" key="3">
    <source>
        <dbReference type="Google" id="ProtNLM"/>
    </source>
</evidence>
<organism evidence="1 2">
    <name type="scientific">Thalassobacterium maritimum</name>
    <dbReference type="NCBI Taxonomy" id="3041265"/>
    <lineage>
        <taxon>Bacteria</taxon>
        <taxon>Pseudomonadati</taxon>
        <taxon>Verrucomicrobiota</taxon>
        <taxon>Opitutia</taxon>
        <taxon>Puniceicoccales</taxon>
        <taxon>Coraliomargaritaceae</taxon>
        <taxon>Thalassobacterium</taxon>
    </lineage>
</organism>
<gene>
    <name evidence="1" type="ORF">QEH52_04330</name>
</gene>
<dbReference type="RefSeq" id="WP_308948836.1">
    <property type="nucleotide sequence ID" value="NZ_JARXHW010000006.1"/>
</dbReference>
<dbReference type="Proteomes" id="UP001225316">
    <property type="component" value="Unassembled WGS sequence"/>
</dbReference>
<evidence type="ECO:0000313" key="2">
    <source>
        <dbReference type="Proteomes" id="UP001225316"/>
    </source>
</evidence>